<dbReference type="AlphaFoldDB" id="A0A382AKV8"/>
<organism evidence="1">
    <name type="scientific">marine metagenome</name>
    <dbReference type="NCBI Taxonomy" id="408172"/>
    <lineage>
        <taxon>unclassified sequences</taxon>
        <taxon>metagenomes</taxon>
        <taxon>ecological metagenomes</taxon>
    </lineage>
</organism>
<dbReference type="EMBL" id="UINC01025661">
    <property type="protein sequence ID" value="SVB01643.1"/>
    <property type="molecule type" value="Genomic_DNA"/>
</dbReference>
<gene>
    <name evidence="1" type="ORF">METZ01_LOCUS154497</name>
</gene>
<evidence type="ECO:0000313" key="1">
    <source>
        <dbReference type="EMBL" id="SVB01643.1"/>
    </source>
</evidence>
<protein>
    <submittedName>
        <fullName evidence="1">Uncharacterized protein</fullName>
    </submittedName>
</protein>
<name>A0A382AKV8_9ZZZZ</name>
<reference evidence="1" key="1">
    <citation type="submission" date="2018-05" db="EMBL/GenBank/DDBJ databases">
        <authorList>
            <person name="Lanie J.A."/>
            <person name="Ng W.-L."/>
            <person name="Kazmierczak K.M."/>
            <person name="Andrzejewski T.M."/>
            <person name="Davidsen T.M."/>
            <person name="Wayne K.J."/>
            <person name="Tettelin H."/>
            <person name="Glass J.I."/>
            <person name="Rusch D."/>
            <person name="Podicherti R."/>
            <person name="Tsui H.-C.T."/>
            <person name="Winkler M.E."/>
        </authorList>
    </citation>
    <scope>NUCLEOTIDE SEQUENCE</scope>
</reference>
<sequence>MLVEIDSIFSLGISRSGYDERLKADQHLVNRFNEIVVPTSASNRFRPTTGALVLDLLTRY</sequence>
<proteinExistence type="predicted"/>
<accession>A0A382AKV8</accession>